<dbReference type="EMBL" id="CP149822">
    <property type="protein sequence ID" value="WZN43809.1"/>
    <property type="molecule type" value="Genomic_DNA"/>
</dbReference>
<evidence type="ECO:0000259" key="7">
    <source>
        <dbReference type="Pfam" id="PF01555"/>
    </source>
</evidence>
<keyword evidence="4 8" id="KW-0808">Transferase</keyword>
<keyword evidence="9" id="KW-1185">Reference proteome</keyword>
<dbReference type="Proteomes" id="UP001485459">
    <property type="component" value="Chromosome"/>
</dbReference>
<evidence type="ECO:0000256" key="5">
    <source>
        <dbReference type="ARBA" id="ARBA00022691"/>
    </source>
</evidence>
<gene>
    <name evidence="8" type="ORF">WJU16_12325</name>
</gene>
<dbReference type="Gene3D" id="3.40.50.150">
    <property type="entry name" value="Vaccinia Virus protein VP39"/>
    <property type="match status" value="1"/>
</dbReference>
<dbReference type="PROSITE" id="PS00092">
    <property type="entry name" value="N6_MTASE"/>
    <property type="match status" value="1"/>
</dbReference>
<dbReference type="InterPro" id="IPR002052">
    <property type="entry name" value="DNA_methylase_N6_adenine_CS"/>
</dbReference>
<evidence type="ECO:0000313" key="8">
    <source>
        <dbReference type="EMBL" id="WZN43809.1"/>
    </source>
</evidence>
<dbReference type="SUPFAM" id="SSF53335">
    <property type="entry name" value="S-adenosyl-L-methionine-dependent methyltransferases"/>
    <property type="match status" value="1"/>
</dbReference>
<comment type="similarity">
    <text evidence="1">Belongs to the N(4)/N(6)-methyltransferase family.</text>
</comment>
<dbReference type="EC" id="2.1.1.72" evidence="2"/>
<evidence type="ECO:0000256" key="6">
    <source>
        <dbReference type="ARBA" id="ARBA00047942"/>
    </source>
</evidence>
<dbReference type="InterPro" id="IPR029063">
    <property type="entry name" value="SAM-dependent_MTases_sf"/>
</dbReference>
<accession>A0ABZ2YVG7</accession>
<dbReference type="GO" id="GO:0008168">
    <property type="term" value="F:methyltransferase activity"/>
    <property type="evidence" value="ECO:0007669"/>
    <property type="project" value="UniProtKB-KW"/>
</dbReference>
<dbReference type="InterPro" id="IPR002295">
    <property type="entry name" value="N4/N6-MTase_EcoPI_Mod-like"/>
</dbReference>
<dbReference type="PIRSF" id="PIRSF015855">
    <property type="entry name" value="TypeIII_Mtase_mKpnI"/>
    <property type="match status" value="1"/>
</dbReference>
<dbReference type="Pfam" id="PF01555">
    <property type="entry name" value="N6_N4_Mtase"/>
    <property type="match status" value="1"/>
</dbReference>
<comment type="catalytic activity">
    <reaction evidence="6">
        <text>a 2'-deoxyadenosine in DNA + S-adenosyl-L-methionine = an N(6)-methyl-2'-deoxyadenosine in DNA + S-adenosyl-L-homocysteine + H(+)</text>
        <dbReference type="Rhea" id="RHEA:15197"/>
        <dbReference type="Rhea" id="RHEA-COMP:12418"/>
        <dbReference type="Rhea" id="RHEA-COMP:12419"/>
        <dbReference type="ChEBI" id="CHEBI:15378"/>
        <dbReference type="ChEBI" id="CHEBI:57856"/>
        <dbReference type="ChEBI" id="CHEBI:59789"/>
        <dbReference type="ChEBI" id="CHEBI:90615"/>
        <dbReference type="ChEBI" id="CHEBI:90616"/>
        <dbReference type="EC" id="2.1.1.72"/>
    </reaction>
</comment>
<evidence type="ECO:0000313" key="9">
    <source>
        <dbReference type="Proteomes" id="UP001485459"/>
    </source>
</evidence>
<protein>
    <recommendedName>
        <fullName evidence="2">site-specific DNA-methyltransferase (adenine-specific)</fullName>
        <ecNumber evidence="2">2.1.1.72</ecNumber>
    </recommendedName>
</protein>
<keyword evidence="3 8" id="KW-0489">Methyltransferase</keyword>
<evidence type="ECO:0000256" key="3">
    <source>
        <dbReference type="ARBA" id="ARBA00022603"/>
    </source>
</evidence>
<sequence>MSNIEKLPLTSMDIKDHQLEKLKELFPEVFTEGNKIDWEKLKLTLGENVDTGKERFGMNWPGKADCFKTIQQPSIATLVPDREESIDFDNTQNLFIEGDNLEVLKLLQKSYLGKIKMIYIDPPYNTGNDFIYPDNYAENLSTYLEYTGQVDSEGKKFSTNTETDGRFHSKWMNMMYPRLFFARNLLQENGLIFISIDNNEVSNLRKICDEVFGEENFVEQVAWKNKYGAGAKTKGFIEVHEYILCYSKSPISNIAAPLNEEQIKAYKNIDDKYNIRGGYITQPLMTTSMGDRKNLQYSITHNGDEIIPEKQWVWEKERLLKAIANDEVVFNKQDNGKYSVRSKQYLKDEKGKVRSGKPISLFNGPFNQEGTSEVKELFGYEAFSFPKPVSLLKYLLSFSINDFDDKGGIVLDFFSGSGSTAQAVYELNMEDGGERKFICVQLPELIEETSQNYQNGLRTIADVCKRRIKKSAKKIKLNISSDNSLFKPDSGKIDLGFKVFKLEQSNFRIWDASIQKNEESIQAALDLHVSHLSSNAQQESILYEILLKSGFDLTTSIEKLEIESKTVFSVASGELLICLEKNLTRDLIKAIAEKQPTRVICLDEGFQNNDQLKTNAVQIMKSKNVVSFRTV</sequence>
<organism evidence="8 9">
    <name type="scientific">Chitinophaga pollutisoli</name>
    <dbReference type="NCBI Taxonomy" id="3133966"/>
    <lineage>
        <taxon>Bacteria</taxon>
        <taxon>Pseudomonadati</taxon>
        <taxon>Bacteroidota</taxon>
        <taxon>Chitinophagia</taxon>
        <taxon>Chitinophagales</taxon>
        <taxon>Chitinophagaceae</taxon>
        <taxon>Chitinophaga</taxon>
    </lineage>
</organism>
<reference evidence="9" key="1">
    <citation type="submission" date="2024-03" db="EMBL/GenBank/DDBJ databases">
        <title>Chitinophaga horti sp. nov., isolated from garden soil.</title>
        <authorList>
            <person name="Lee D.S."/>
            <person name="Han D.M."/>
            <person name="Baek J.H."/>
            <person name="Choi D.G."/>
            <person name="Jeon J.H."/>
            <person name="Jeon C.O."/>
        </authorList>
    </citation>
    <scope>NUCLEOTIDE SEQUENCE [LARGE SCALE GENOMIC DNA]</scope>
    <source>
        <strain evidence="9">GPA1</strain>
    </source>
</reference>
<proteinExistence type="inferred from homology"/>
<keyword evidence="5" id="KW-0949">S-adenosyl-L-methionine</keyword>
<name>A0ABZ2YVG7_9BACT</name>
<dbReference type="InterPro" id="IPR002941">
    <property type="entry name" value="DNA_methylase_N4/N6"/>
</dbReference>
<evidence type="ECO:0000256" key="4">
    <source>
        <dbReference type="ARBA" id="ARBA00022679"/>
    </source>
</evidence>
<evidence type="ECO:0000256" key="2">
    <source>
        <dbReference type="ARBA" id="ARBA00011900"/>
    </source>
</evidence>
<dbReference type="RefSeq" id="WP_341838604.1">
    <property type="nucleotide sequence ID" value="NZ_CP149822.1"/>
</dbReference>
<evidence type="ECO:0000256" key="1">
    <source>
        <dbReference type="ARBA" id="ARBA00006594"/>
    </source>
</evidence>
<feature type="domain" description="DNA methylase N-4/N-6" evidence="7">
    <location>
        <begin position="115"/>
        <end position="441"/>
    </location>
</feature>
<dbReference type="GO" id="GO:0032259">
    <property type="term" value="P:methylation"/>
    <property type="evidence" value="ECO:0007669"/>
    <property type="project" value="UniProtKB-KW"/>
</dbReference>
<dbReference type="PRINTS" id="PR00506">
    <property type="entry name" value="D21N6MTFRASE"/>
</dbReference>